<evidence type="ECO:0000313" key="2">
    <source>
        <dbReference type="EMBL" id="MWV46084.1"/>
    </source>
</evidence>
<evidence type="ECO:0000313" key="3">
    <source>
        <dbReference type="Proteomes" id="UP000460318"/>
    </source>
</evidence>
<gene>
    <name evidence="2" type="ORF">GRF59_20905</name>
</gene>
<protein>
    <submittedName>
        <fullName evidence="2">Uncharacterized protein</fullName>
    </submittedName>
</protein>
<dbReference type="Proteomes" id="UP000460318">
    <property type="component" value="Unassembled WGS sequence"/>
</dbReference>
<accession>A0A7X3LK48</accession>
<proteinExistence type="predicted"/>
<organism evidence="2 3">
    <name type="scientific">Paenibacillus dendrobii</name>
    <dbReference type="NCBI Taxonomy" id="2691084"/>
    <lineage>
        <taxon>Bacteria</taxon>
        <taxon>Bacillati</taxon>
        <taxon>Bacillota</taxon>
        <taxon>Bacilli</taxon>
        <taxon>Bacillales</taxon>
        <taxon>Paenibacillaceae</taxon>
        <taxon>Paenibacillus</taxon>
    </lineage>
</organism>
<keyword evidence="1" id="KW-0732">Signal</keyword>
<feature type="chain" id="PRO_5030948036" evidence="1">
    <location>
        <begin position="27"/>
        <end position="310"/>
    </location>
</feature>
<dbReference type="AlphaFoldDB" id="A0A7X3LK48"/>
<evidence type="ECO:0000256" key="1">
    <source>
        <dbReference type="SAM" id="SignalP"/>
    </source>
</evidence>
<sequence length="310" mass="35221">MKRILTILCTLTIILLWTEKAPAVHAAAKYDGKWRYYQDVGQYGLDEITLLMENRGKQVYLECQWEYFLPLYDLRENFQNRNGKVRSSIVYGNVQFNSKGQAVLKFKDPYNNGQLTVQMQKNGVNITWKGQGSSEYSFPNGTYNLNKKINTSAAESKSIGILLSNLTELHWKQFNVSKASSLDLIDFGVLHNFINNFETTITGTSDGRLFIPKAAVEQSLLKYFNINFRSHQSVTGYEYNGKGYLFDGYNVYPIDYVKVKGIYDLGSGKVEVNGELYDPNDPSSGTYGRVEAVIQKAGSRYVIKTLMVKN</sequence>
<name>A0A7X3LK48_9BACL</name>
<reference evidence="2 3" key="1">
    <citation type="submission" date="2019-12" db="EMBL/GenBank/DDBJ databases">
        <title>Paenibacillus sp. nov., an endophytic bacterium isolated from the stem of Dendrobium.</title>
        <authorList>
            <person name="Zhao R."/>
        </authorList>
    </citation>
    <scope>NUCLEOTIDE SEQUENCE [LARGE SCALE GENOMIC DNA]</scope>
    <source>
        <strain evidence="2 3">HJL G12</strain>
    </source>
</reference>
<keyword evidence="3" id="KW-1185">Reference proteome</keyword>
<dbReference type="EMBL" id="WUBI01000003">
    <property type="protein sequence ID" value="MWV46084.1"/>
    <property type="molecule type" value="Genomic_DNA"/>
</dbReference>
<comment type="caution">
    <text evidence="2">The sequence shown here is derived from an EMBL/GenBank/DDBJ whole genome shotgun (WGS) entry which is preliminary data.</text>
</comment>
<feature type="signal peptide" evidence="1">
    <location>
        <begin position="1"/>
        <end position="26"/>
    </location>
</feature>
<dbReference type="RefSeq" id="WP_160499647.1">
    <property type="nucleotide sequence ID" value="NZ_WUBI01000003.1"/>
</dbReference>